<feature type="non-terminal residue" evidence="2">
    <location>
        <position position="130"/>
    </location>
</feature>
<protein>
    <submittedName>
        <fullName evidence="2">Uncharacterized protein</fullName>
    </submittedName>
</protein>
<comment type="caution">
    <text evidence="2">The sequence shown here is derived from an EMBL/GenBank/DDBJ whole genome shotgun (WGS) entry which is preliminary data.</text>
</comment>
<name>A0A8S2UNV1_9BILA</name>
<dbReference type="Proteomes" id="UP000681967">
    <property type="component" value="Unassembled WGS sequence"/>
</dbReference>
<evidence type="ECO:0000256" key="1">
    <source>
        <dbReference type="SAM" id="MobiDB-lite"/>
    </source>
</evidence>
<accession>A0A8S2UNV1</accession>
<dbReference type="EMBL" id="CAJOBH010043715">
    <property type="protein sequence ID" value="CAF4343094.1"/>
    <property type="molecule type" value="Genomic_DNA"/>
</dbReference>
<evidence type="ECO:0000313" key="2">
    <source>
        <dbReference type="EMBL" id="CAF4343094.1"/>
    </source>
</evidence>
<feature type="compositionally biased region" description="Basic and acidic residues" evidence="1">
    <location>
        <begin position="54"/>
        <end position="63"/>
    </location>
</feature>
<evidence type="ECO:0000313" key="3">
    <source>
        <dbReference type="Proteomes" id="UP000681967"/>
    </source>
</evidence>
<proteinExistence type="predicted"/>
<dbReference type="AlphaFoldDB" id="A0A8S2UNV1"/>
<organism evidence="2 3">
    <name type="scientific">Rotaria magnacalcarata</name>
    <dbReference type="NCBI Taxonomy" id="392030"/>
    <lineage>
        <taxon>Eukaryota</taxon>
        <taxon>Metazoa</taxon>
        <taxon>Spiralia</taxon>
        <taxon>Gnathifera</taxon>
        <taxon>Rotifera</taxon>
        <taxon>Eurotatoria</taxon>
        <taxon>Bdelloidea</taxon>
        <taxon>Philodinida</taxon>
        <taxon>Philodinidae</taxon>
        <taxon>Rotaria</taxon>
    </lineage>
</organism>
<feature type="region of interest" description="Disordered" evidence="1">
    <location>
        <begin position="40"/>
        <end position="63"/>
    </location>
</feature>
<reference evidence="2" key="1">
    <citation type="submission" date="2021-02" db="EMBL/GenBank/DDBJ databases">
        <authorList>
            <person name="Nowell W R."/>
        </authorList>
    </citation>
    <scope>NUCLEOTIDE SEQUENCE</scope>
</reference>
<sequence>MVEEETKEWDCTEHSEFGGVSIFVMNTFEMRIKVYPKELGGTSSCEKEEEEEKEKEKKEEEEKPLRFWSILSRLNKTDEVSGSDWLQVVDCINNLFAVDKCFVYDGAHIDVNRHERYNLATVRAANGKLP</sequence>
<gene>
    <name evidence="2" type="ORF">BYL167_LOCUS29178</name>
</gene>